<dbReference type="Proteomes" id="UP000824540">
    <property type="component" value="Unassembled WGS sequence"/>
</dbReference>
<sequence length="102" mass="11456">MASQQDSGFFEISIKSLLKSWSGTKNFQPDLHSWKAVRRSQGRRETQKKEATCIGLRQSSDPTPPLPPSPSPTLRAPGLFNMELEPEKKELRSLQGTCNVEE</sequence>
<evidence type="ECO:0000313" key="2">
    <source>
        <dbReference type="EMBL" id="KAG9348474.1"/>
    </source>
</evidence>
<feature type="region of interest" description="Disordered" evidence="1">
    <location>
        <begin position="37"/>
        <end position="78"/>
    </location>
</feature>
<comment type="caution">
    <text evidence="2">The sequence shown here is derived from an EMBL/GenBank/DDBJ whole genome shotgun (WGS) entry which is preliminary data.</text>
</comment>
<name>A0A8T2P7B8_9TELE</name>
<dbReference type="EMBL" id="JAFBMS010000011">
    <property type="protein sequence ID" value="KAG9348474.1"/>
    <property type="molecule type" value="Genomic_DNA"/>
</dbReference>
<keyword evidence="3" id="KW-1185">Reference proteome</keyword>
<organism evidence="2 3">
    <name type="scientific">Albula glossodonta</name>
    <name type="common">roundjaw bonefish</name>
    <dbReference type="NCBI Taxonomy" id="121402"/>
    <lineage>
        <taxon>Eukaryota</taxon>
        <taxon>Metazoa</taxon>
        <taxon>Chordata</taxon>
        <taxon>Craniata</taxon>
        <taxon>Vertebrata</taxon>
        <taxon>Euteleostomi</taxon>
        <taxon>Actinopterygii</taxon>
        <taxon>Neopterygii</taxon>
        <taxon>Teleostei</taxon>
        <taxon>Albuliformes</taxon>
        <taxon>Albulidae</taxon>
        <taxon>Albula</taxon>
    </lineage>
</organism>
<feature type="compositionally biased region" description="Basic and acidic residues" evidence="1">
    <location>
        <begin position="42"/>
        <end position="51"/>
    </location>
</feature>
<reference evidence="2" key="1">
    <citation type="thesis" date="2021" institute="BYU ScholarsArchive" country="Provo, UT, USA">
        <title>Applications of and Algorithms for Genome Assembly and Genomic Analyses with an Emphasis on Marine Teleosts.</title>
        <authorList>
            <person name="Pickett B.D."/>
        </authorList>
    </citation>
    <scope>NUCLEOTIDE SEQUENCE</scope>
    <source>
        <strain evidence="2">HI-2016</strain>
    </source>
</reference>
<dbReference type="OrthoDB" id="6287725at2759"/>
<accession>A0A8T2P7B8</accession>
<feature type="compositionally biased region" description="Pro residues" evidence="1">
    <location>
        <begin position="62"/>
        <end position="71"/>
    </location>
</feature>
<evidence type="ECO:0000313" key="3">
    <source>
        <dbReference type="Proteomes" id="UP000824540"/>
    </source>
</evidence>
<dbReference type="AlphaFoldDB" id="A0A8T2P7B8"/>
<proteinExistence type="predicted"/>
<gene>
    <name evidence="2" type="ORF">JZ751_002209</name>
</gene>
<protein>
    <submittedName>
        <fullName evidence="2">Uncharacterized protein</fullName>
    </submittedName>
</protein>
<evidence type="ECO:0000256" key="1">
    <source>
        <dbReference type="SAM" id="MobiDB-lite"/>
    </source>
</evidence>